<dbReference type="EMBL" id="JBHSLC010000049">
    <property type="protein sequence ID" value="MFC5357718.1"/>
    <property type="molecule type" value="Genomic_DNA"/>
</dbReference>
<name>A0ABW0GBY1_9PROT</name>
<evidence type="ECO:0000313" key="2">
    <source>
        <dbReference type="Proteomes" id="UP001596166"/>
    </source>
</evidence>
<accession>A0ABW0GBY1</accession>
<protein>
    <submittedName>
        <fullName evidence="1">Uncharacterized protein</fullName>
    </submittedName>
</protein>
<reference evidence="2" key="1">
    <citation type="journal article" date="2019" name="Int. J. Syst. Evol. Microbiol.">
        <title>The Global Catalogue of Microorganisms (GCM) 10K type strain sequencing project: providing services to taxonomists for standard genome sequencing and annotation.</title>
        <authorList>
            <consortium name="The Broad Institute Genomics Platform"/>
            <consortium name="The Broad Institute Genome Sequencing Center for Infectious Disease"/>
            <person name="Wu L."/>
            <person name="Ma J."/>
        </authorList>
    </citation>
    <scope>NUCLEOTIDE SEQUENCE [LARGE SCALE GENOMIC DNA]</scope>
    <source>
        <strain evidence="2">CCUG 58760</strain>
    </source>
</reference>
<gene>
    <name evidence="1" type="ORF">ACFPMG_22175</name>
</gene>
<evidence type="ECO:0000313" key="1">
    <source>
        <dbReference type="EMBL" id="MFC5357718.1"/>
    </source>
</evidence>
<sequence length="46" mass="4887">MFLDAVELSGVSLGPACADVSFCRHGAQVAVSVLKRTRNLRIITAI</sequence>
<proteinExistence type="predicted"/>
<keyword evidence="2" id="KW-1185">Reference proteome</keyword>
<organism evidence="1 2">
    <name type="scientific">Azospirillum himalayense</name>
    <dbReference type="NCBI Taxonomy" id="654847"/>
    <lineage>
        <taxon>Bacteria</taxon>
        <taxon>Pseudomonadati</taxon>
        <taxon>Pseudomonadota</taxon>
        <taxon>Alphaproteobacteria</taxon>
        <taxon>Rhodospirillales</taxon>
        <taxon>Azospirillaceae</taxon>
        <taxon>Azospirillum</taxon>
    </lineage>
</organism>
<dbReference type="Proteomes" id="UP001596166">
    <property type="component" value="Unassembled WGS sequence"/>
</dbReference>
<comment type="caution">
    <text evidence="1">The sequence shown here is derived from an EMBL/GenBank/DDBJ whole genome shotgun (WGS) entry which is preliminary data.</text>
</comment>